<dbReference type="RefSeq" id="WP_182584561.1">
    <property type="nucleotide sequence ID" value="NZ_JABVCQ010000030.1"/>
</dbReference>
<dbReference type="AlphaFoldDB" id="A0A839HNL1"/>
<dbReference type="InterPro" id="IPR002052">
    <property type="entry name" value="DNA_methylase_N6_adenine_CS"/>
</dbReference>
<dbReference type="GO" id="GO:0032259">
    <property type="term" value="P:methylation"/>
    <property type="evidence" value="ECO:0007669"/>
    <property type="project" value="UniProtKB-KW"/>
</dbReference>
<proteinExistence type="inferred from homology"/>
<dbReference type="GO" id="GO:0008170">
    <property type="term" value="F:N-methyltransferase activity"/>
    <property type="evidence" value="ECO:0007669"/>
    <property type="project" value="InterPro"/>
</dbReference>
<dbReference type="InterPro" id="IPR001091">
    <property type="entry name" value="RM_Methyltransferase"/>
</dbReference>
<gene>
    <name evidence="6" type="ORF">HUK38_11960</name>
</gene>
<evidence type="ECO:0000259" key="5">
    <source>
        <dbReference type="Pfam" id="PF22722"/>
    </source>
</evidence>
<feature type="domain" description="DNA methylase N-4/N-6" evidence="4">
    <location>
        <begin position="22"/>
        <end position="355"/>
    </location>
</feature>
<dbReference type="Proteomes" id="UP000548632">
    <property type="component" value="Unassembled WGS sequence"/>
</dbReference>
<dbReference type="Pfam" id="PF22722">
    <property type="entry name" value="NA-iREase1"/>
    <property type="match status" value="1"/>
</dbReference>
<feature type="domain" description="NACHT-associated inactive Restriction Endonuclease 1 sensor" evidence="5">
    <location>
        <begin position="398"/>
        <end position="516"/>
    </location>
</feature>
<keyword evidence="2" id="KW-0489">Methyltransferase</keyword>
<dbReference type="Pfam" id="PF01555">
    <property type="entry name" value="N6_N4_Mtase"/>
    <property type="match status" value="1"/>
</dbReference>
<evidence type="ECO:0000313" key="7">
    <source>
        <dbReference type="Proteomes" id="UP000548632"/>
    </source>
</evidence>
<evidence type="ECO:0000256" key="3">
    <source>
        <dbReference type="ARBA" id="ARBA00022679"/>
    </source>
</evidence>
<accession>A0A839HNL1</accession>
<evidence type="ECO:0000259" key="4">
    <source>
        <dbReference type="Pfam" id="PF01555"/>
    </source>
</evidence>
<dbReference type="Gene3D" id="3.40.50.150">
    <property type="entry name" value="Vaccinia Virus protein VP39"/>
    <property type="match status" value="1"/>
</dbReference>
<dbReference type="InterPro" id="IPR011856">
    <property type="entry name" value="tRNA_endonuc-like_dom_sf"/>
</dbReference>
<sequence length="547" mass="62500">MNQLFYGDNLDVLRHKLKDESVDLCYIDPPFNSKRNYFQIYNNIGKEDTAQAQMFIDTWTWNQLADLGLRDITQNNQSSYTRQTIELINGLRAVLGMSGLLAYLISMTQRVNEIWRVLKPTGSFYLHCDPTCSHYLKLILDSIFCPRGGDYLNEIVWKRTSAHSDAKRYAKVSDSVLFYVKSNQYQWNKGYAEYDENYVTSHYTNTDEFGRKFRYDNLVKPKGSAGYFYILLGCSPPPNGWRMPESRALQWLNENRIEIPPKGKIPAYKRYLDEMKGAVLTNVWNDILPINSQGKDAFSYPTQKPETLLERIIQASSNEGDVVLDAYCGCGTTIAVAQRLNRQWIGIDITYQSIAIILGRLEDSFGTEVLNQITLGGIPRDMESARALANKKDDRLRKEFEKWAVLTYTNHHAIIDDKKGADKGIDGMAYIVTGKGDKALARVVIQVKSGKVKRTDVAALRGDMARENAVMGIFITLEEPTKAMHEDAMAAGYYHHELLHRDYPAIQLVTVREMIDEHRRSDLPLHQKVFKKAAFVSTSIQHMLPVE</sequence>
<keyword evidence="6" id="KW-0540">Nuclease</keyword>
<keyword evidence="3" id="KW-0808">Transferase</keyword>
<dbReference type="PRINTS" id="PR00508">
    <property type="entry name" value="S21N4MTFRASE"/>
</dbReference>
<name>A0A839HNL1_9GAMM</name>
<comment type="similarity">
    <text evidence="1">Belongs to the N(4)/N(6)-methyltransferase family.</text>
</comment>
<protein>
    <submittedName>
        <fullName evidence="6">Restriction endonuclease</fullName>
    </submittedName>
</protein>
<organism evidence="6 7">
    <name type="scientific">Thiospirillum jenense</name>
    <dbReference type="NCBI Taxonomy" id="1653858"/>
    <lineage>
        <taxon>Bacteria</taxon>
        <taxon>Pseudomonadati</taxon>
        <taxon>Pseudomonadota</taxon>
        <taxon>Gammaproteobacteria</taxon>
        <taxon>Chromatiales</taxon>
        <taxon>Chromatiaceae</taxon>
        <taxon>Thiospirillum</taxon>
    </lineage>
</organism>
<keyword evidence="6" id="KW-0255">Endonuclease</keyword>
<evidence type="ECO:0000256" key="1">
    <source>
        <dbReference type="ARBA" id="ARBA00006594"/>
    </source>
</evidence>
<keyword evidence="7" id="KW-1185">Reference proteome</keyword>
<dbReference type="EMBL" id="JABVCQ010000030">
    <property type="protein sequence ID" value="MBB1126932.1"/>
    <property type="molecule type" value="Genomic_DNA"/>
</dbReference>
<evidence type="ECO:0000256" key="2">
    <source>
        <dbReference type="ARBA" id="ARBA00022603"/>
    </source>
</evidence>
<dbReference type="InterPro" id="IPR002941">
    <property type="entry name" value="DNA_methylase_N4/N6"/>
</dbReference>
<dbReference type="InterPro" id="IPR054557">
    <property type="entry name" value="NA-iREase1_dom"/>
</dbReference>
<dbReference type="PROSITE" id="PS00092">
    <property type="entry name" value="N6_MTASE"/>
    <property type="match status" value="1"/>
</dbReference>
<dbReference type="InterPro" id="IPR029063">
    <property type="entry name" value="SAM-dependent_MTases_sf"/>
</dbReference>
<reference evidence="6 7" key="1">
    <citation type="journal article" date="2020" name="Arch. Microbiol.">
        <title>The genome sequence of the giant phototrophic gammaproteobacterium Thiospirillum jenense gives insight into its physiological properties and phylogenetic relationships.</title>
        <authorList>
            <person name="Imhoff J.F."/>
            <person name="Meyer T.E."/>
            <person name="Kyndt J.A."/>
        </authorList>
    </citation>
    <scope>NUCLEOTIDE SEQUENCE [LARGE SCALE GENOMIC DNA]</scope>
    <source>
        <strain evidence="6 7">DSM 216</strain>
    </source>
</reference>
<keyword evidence="6" id="KW-0378">Hydrolase</keyword>
<evidence type="ECO:0000313" key="6">
    <source>
        <dbReference type="EMBL" id="MBB1126932.1"/>
    </source>
</evidence>
<dbReference type="SUPFAM" id="SSF53335">
    <property type="entry name" value="S-adenosyl-L-methionine-dependent methyltransferases"/>
    <property type="match status" value="1"/>
</dbReference>
<dbReference type="GO" id="GO:0004519">
    <property type="term" value="F:endonuclease activity"/>
    <property type="evidence" value="ECO:0007669"/>
    <property type="project" value="UniProtKB-KW"/>
</dbReference>
<comment type="caution">
    <text evidence="6">The sequence shown here is derived from an EMBL/GenBank/DDBJ whole genome shotgun (WGS) entry which is preliminary data.</text>
</comment>
<dbReference type="GO" id="GO:0003677">
    <property type="term" value="F:DNA binding"/>
    <property type="evidence" value="ECO:0007669"/>
    <property type="project" value="InterPro"/>
</dbReference>
<dbReference type="Gene3D" id="3.40.1350.10">
    <property type="match status" value="1"/>
</dbReference>